<dbReference type="RefSeq" id="WP_012622313.1">
    <property type="nucleotide sequence ID" value="NC_011860.1"/>
</dbReference>
<dbReference type="Pfam" id="PF22487">
    <property type="entry name" value="CRASP-2"/>
    <property type="match status" value="1"/>
</dbReference>
<reference evidence="2 3" key="1">
    <citation type="journal article" date="2011" name="J. Bacteriol.">
        <title>Whole-genome sequences of two Borrelia afzelii and two Borrelia garinii Lyme disease agent isolates.</title>
        <authorList>
            <person name="Casjens S.R."/>
            <person name="Mongodin E.F."/>
            <person name="Qiu W.-G."/>
            <person name="Dunn J.J."/>
            <person name="Luft B.J."/>
            <person name="Fraser-Liggett C.M."/>
            <person name="Schutzer S.E."/>
        </authorList>
    </citation>
    <scope>NUCLEOTIDE SEQUENCE [LARGE SCALE GENOMIC DNA]</scope>
    <source>
        <strain evidence="2 3">PBr</strain>
    </source>
</reference>
<evidence type="ECO:0000256" key="1">
    <source>
        <dbReference type="SAM" id="Phobius"/>
    </source>
</evidence>
<dbReference type="Proteomes" id="UP000006103">
    <property type="component" value="Plasmid PBr_lp28-4"/>
</dbReference>
<organism evidence="2 3">
    <name type="scientific">Borreliella garinii PBr</name>
    <dbReference type="NCBI Taxonomy" id="498743"/>
    <lineage>
        <taxon>Bacteria</taxon>
        <taxon>Pseudomonadati</taxon>
        <taxon>Spirochaetota</taxon>
        <taxon>Spirochaetia</taxon>
        <taxon>Spirochaetales</taxon>
        <taxon>Borreliaceae</taxon>
        <taxon>Borreliella</taxon>
    </lineage>
</organism>
<evidence type="ECO:0008006" key="4">
    <source>
        <dbReference type="Google" id="ProtNLM"/>
    </source>
</evidence>
<feature type="transmembrane region" description="Helical" evidence="1">
    <location>
        <begin position="6"/>
        <end position="23"/>
    </location>
</feature>
<dbReference type="PROSITE" id="PS51257">
    <property type="entry name" value="PROKAR_LIPOPROTEIN"/>
    <property type="match status" value="1"/>
</dbReference>
<dbReference type="Gene3D" id="1.20.120.1640">
    <property type="match status" value="1"/>
</dbReference>
<keyword evidence="1" id="KW-0812">Transmembrane</keyword>
<gene>
    <name evidence="2" type="ORF">BGAPBR_I0034</name>
</gene>
<name>B8F113_BORGR</name>
<evidence type="ECO:0000313" key="2">
    <source>
        <dbReference type="EMBL" id="ACL34596.1"/>
    </source>
</evidence>
<geneLocation type="plasmid" evidence="2 3">
    <name>PBr_lp28-4</name>
</geneLocation>
<keyword evidence="3" id="KW-1185">Reference proteome</keyword>
<proteinExistence type="predicted"/>
<evidence type="ECO:0000313" key="3">
    <source>
        <dbReference type="Proteomes" id="UP000006103"/>
    </source>
</evidence>
<dbReference type="EMBL" id="CP001304">
    <property type="protein sequence ID" value="ACL34596.1"/>
    <property type="molecule type" value="Genomic_DNA"/>
</dbReference>
<keyword evidence="1" id="KW-1133">Transmembrane helix</keyword>
<keyword evidence="2" id="KW-0614">Plasmid</keyword>
<protein>
    <recommendedName>
        <fullName evidence="4">Lipoprotein</fullName>
    </recommendedName>
</protein>
<sequence length="280" mass="32506">MNKIGEYILAIIFLFLIMSCHMLDRGRNDLNREQGIQNQGENSEKGEKNINKVIYNLNQDQPNEIIGELNQRNIDELKIFVEKAKYYSLKLNTIYNEYTEAYNNIMTYAVFNGEFQDFYKSKVTQAISIFKKDNKTVNKFKELEEIIEEYKPMFLSELIDDFATKLDHAVDNMSNARHAADSYKKLRKSVVLAYIESFDVISSKFVDSKFVEASKKFVNKAKEFVEENDLIALECIVKTIGDIVNDRKINSRSSYNNSYKKESGFLIAAVELEEAYKAIK</sequence>
<keyword evidence="1" id="KW-0472">Membrane</keyword>
<dbReference type="InterPro" id="IPR054523">
    <property type="entry name" value="CRASP-2-like"/>
</dbReference>
<accession>B8F113</accession>
<dbReference type="AlphaFoldDB" id="B8F113"/>